<name>A0A6J4K160_9BACT</name>
<dbReference type="NCBIfam" id="TIGR01549">
    <property type="entry name" value="HAD-SF-IA-v1"/>
    <property type="match status" value="1"/>
</dbReference>
<dbReference type="PANTHER" id="PTHR43316:SF3">
    <property type="entry name" value="HALOACID DEHALOGENASE, TYPE II (AFU_ORTHOLOGUE AFUA_2G07750)-RELATED"/>
    <property type="match status" value="1"/>
</dbReference>
<proteinExistence type="predicted"/>
<organism evidence="2">
    <name type="scientific">uncultured Gemmatimonadaceae bacterium</name>
    <dbReference type="NCBI Taxonomy" id="246130"/>
    <lineage>
        <taxon>Bacteria</taxon>
        <taxon>Pseudomonadati</taxon>
        <taxon>Gemmatimonadota</taxon>
        <taxon>Gemmatimonadia</taxon>
        <taxon>Gemmatimonadales</taxon>
        <taxon>Gemmatimonadaceae</taxon>
        <taxon>environmental samples</taxon>
    </lineage>
</organism>
<dbReference type="InterPro" id="IPR023214">
    <property type="entry name" value="HAD_sf"/>
</dbReference>
<dbReference type="SFLD" id="SFLDG01129">
    <property type="entry name" value="C1.5:_HAD__Beta-PGM__Phosphata"/>
    <property type="match status" value="1"/>
</dbReference>
<reference evidence="2" key="1">
    <citation type="submission" date="2020-02" db="EMBL/GenBank/DDBJ databases">
        <authorList>
            <person name="Meier V. D."/>
        </authorList>
    </citation>
    <scope>NUCLEOTIDE SEQUENCE</scope>
    <source>
        <strain evidence="2">AVDCRST_MAG11</strain>
    </source>
</reference>
<dbReference type="AlphaFoldDB" id="A0A6J4K160"/>
<accession>A0A6J4K160</accession>
<dbReference type="InterPro" id="IPR051540">
    <property type="entry name" value="S-2-haloacid_dehalogenase"/>
</dbReference>
<protein>
    <recommendedName>
        <fullName evidence="3">(S)-2-haloacid dehalogenase</fullName>
    </recommendedName>
</protein>
<dbReference type="PRINTS" id="PR00413">
    <property type="entry name" value="HADHALOGNASE"/>
</dbReference>
<dbReference type="InterPro" id="IPR006439">
    <property type="entry name" value="HAD-SF_hydro_IA"/>
</dbReference>
<dbReference type="PANTHER" id="PTHR43316">
    <property type="entry name" value="HYDROLASE, HALOACID DELAHOGENASE-RELATED"/>
    <property type="match status" value="1"/>
</dbReference>
<dbReference type="Gene3D" id="3.40.50.1000">
    <property type="entry name" value="HAD superfamily/HAD-like"/>
    <property type="match status" value="1"/>
</dbReference>
<evidence type="ECO:0000313" key="2">
    <source>
        <dbReference type="EMBL" id="CAA9292347.1"/>
    </source>
</evidence>
<dbReference type="Gene3D" id="1.10.150.240">
    <property type="entry name" value="Putative phosphatase, domain 2"/>
    <property type="match status" value="1"/>
</dbReference>
<dbReference type="SUPFAM" id="SSF56784">
    <property type="entry name" value="HAD-like"/>
    <property type="match status" value="1"/>
</dbReference>
<dbReference type="InterPro" id="IPR036412">
    <property type="entry name" value="HAD-like_sf"/>
</dbReference>
<dbReference type="GO" id="GO:0016787">
    <property type="term" value="F:hydrolase activity"/>
    <property type="evidence" value="ECO:0007669"/>
    <property type="project" value="UniProtKB-KW"/>
</dbReference>
<dbReference type="InterPro" id="IPR023198">
    <property type="entry name" value="PGP-like_dom2"/>
</dbReference>
<evidence type="ECO:0008006" key="3">
    <source>
        <dbReference type="Google" id="ProtNLM"/>
    </source>
</evidence>
<dbReference type="Pfam" id="PF00702">
    <property type="entry name" value="Hydrolase"/>
    <property type="match status" value="1"/>
</dbReference>
<sequence>MRAVLFDLNGTLLDPGDLAPALADALHLAHADGLTGTYRRLPEYLRAALEARDAEGIDAAVERAARMPAFGDAEAAVRTLLDAGLRCGVLTNSAAAAGRAALDAAGLGDVLDVVAGSDEAGAHKPDPRPYRLAVERLGLHADEVCLVAAHWWDVLGAARAGLRTGWVARGRRLPSTVPEPGARGEDLAGVAAALAGR</sequence>
<dbReference type="EMBL" id="CADCTU010000051">
    <property type="protein sequence ID" value="CAA9292347.1"/>
    <property type="molecule type" value="Genomic_DNA"/>
</dbReference>
<dbReference type="SFLD" id="SFLDS00003">
    <property type="entry name" value="Haloacid_Dehalogenase"/>
    <property type="match status" value="1"/>
</dbReference>
<evidence type="ECO:0000256" key="1">
    <source>
        <dbReference type="ARBA" id="ARBA00022801"/>
    </source>
</evidence>
<gene>
    <name evidence="2" type="ORF">AVDCRST_MAG11-209</name>
</gene>
<keyword evidence="1" id="KW-0378">Hydrolase</keyword>
<dbReference type="NCBIfam" id="TIGR01493">
    <property type="entry name" value="HAD-SF-IA-v2"/>
    <property type="match status" value="1"/>
</dbReference>